<organism evidence="2 3">
    <name type="scientific">Agrobacterium tumefaciens</name>
    <dbReference type="NCBI Taxonomy" id="358"/>
    <lineage>
        <taxon>Bacteria</taxon>
        <taxon>Pseudomonadati</taxon>
        <taxon>Pseudomonadota</taxon>
        <taxon>Alphaproteobacteria</taxon>
        <taxon>Hyphomicrobiales</taxon>
        <taxon>Rhizobiaceae</taxon>
        <taxon>Rhizobium/Agrobacterium group</taxon>
        <taxon>Agrobacterium</taxon>
        <taxon>Agrobacterium tumefaciens complex</taxon>
    </lineage>
</organism>
<dbReference type="InterPro" id="IPR037053">
    <property type="entry name" value="Phage_tail_collar_dom_sf"/>
</dbReference>
<gene>
    <name evidence="2" type="ORF">J2W61_001320</name>
</gene>
<reference evidence="2" key="1">
    <citation type="submission" date="2023-07" db="EMBL/GenBank/DDBJ databases">
        <title>Sorghum-associated microbial communities from plants grown in Nebraska, USA.</title>
        <authorList>
            <person name="Schachtman D."/>
        </authorList>
    </citation>
    <scope>NUCLEOTIDE SEQUENCE</scope>
    <source>
        <strain evidence="2">1457</strain>
    </source>
</reference>
<sequence>MAVKLANNAVSTLAASITDAATALSVQVADAGKFPVLDEGDWHPATIIDAAGNMEIVRVTARAANALTIARAQEGTTAKAFAAGSRIDVRVTAGVITKAALGLGNADNTSDATKPISAPQKAALDARVTWIAAGQNLPAENIGPIWHETYNSLMTWQSFTANGAAHTGYASVDVGKPAHEAVLRPGFLKLNGASIQKVSYWALWNWARHNGLVVTAGWSAGSFVFLDNADGTFRVPDLRGEFFRSADDGRGVDSGRTVGSWQAHMTASHSHGVNDPGHNHSVHDPGHVHGGVQNGQSSTGRSTSVDQPPAVYSFGNTWGATTGIWLSGSGTGISIQAAGGVETRPRNTAFLACIKF</sequence>
<evidence type="ECO:0000313" key="3">
    <source>
        <dbReference type="Proteomes" id="UP001265315"/>
    </source>
</evidence>
<dbReference type="RefSeq" id="WP_209689215.1">
    <property type="nucleotide sequence ID" value="NZ_JAGIPM010000001.1"/>
</dbReference>
<feature type="region of interest" description="Disordered" evidence="1">
    <location>
        <begin position="267"/>
        <end position="308"/>
    </location>
</feature>
<accession>A0AAW8LN63</accession>
<protein>
    <recommendedName>
        <fullName evidence="4">Phage tail protein</fullName>
    </recommendedName>
</protein>
<proteinExistence type="predicted"/>
<evidence type="ECO:0000313" key="2">
    <source>
        <dbReference type="EMBL" id="MDR6701492.1"/>
    </source>
</evidence>
<evidence type="ECO:0000256" key="1">
    <source>
        <dbReference type="SAM" id="MobiDB-lite"/>
    </source>
</evidence>
<evidence type="ECO:0008006" key="4">
    <source>
        <dbReference type="Google" id="ProtNLM"/>
    </source>
</evidence>
<dbReference type="AlphaFoldDB" id="A0AAW8LN63"/>
<dbReference type="Gene3D" id="3.90.1340.10">
    <property type="entry name" value="Phage tail collar domain"/>
    <property type="match status" value="1"/>
</dbReference>
<dbReference type="Proteomes" id="UP001265315">
    <property type="component" value="Unassembled WGS sequence"/>
</dbReference>
<feature type="compositionally biased region" description="Polar residues" evidence="1">
    <location>
        <begin position="294"/>
        <end position="306"/>
    </location>
</feature>
<name>A0AAW8LN63_AGRTU</name>
<feature type="compositionally biased region" description="Basic and acidic residues" evidence="1">
    <location>
        <begin position="277"/>
        <end position="287"/>
    </location>
</feature>
<dbReference type="EMBL" id="JAVDSW010000001">
    <property type="protein sequence ID" value="MDR6701492.1"/>
    <property type="molecule type" value="Genomic_DNA"/>
</dbReference>
<comment type="caution">
    <text evidence="2">The sequence shown here is derived from an EMBL/GenBank/DDBJ whole genome shotgun (WGS) entry which is preliminary data.</text>
</comment>
<dbReference type="SUPFAM" id="SSF88874">
    <property type="entry name" value="Receptor-binding domain of short tail fibre protein gp12"/>
    <property type="match status" value="1"/>
</dbReference>